<evidence type="ECO:0000313" key="2">
    <source>
        <dbReference type="Proteomes" id="UP000187209"/>
    </source>
</evidence>
<comment type="caution">
    <text evidence="1">The sequence shown here is derived from an EMBL/GenBank/DDBJ whole genome shotgun (WGS) entry which is preliminary data.</text>
</comment>
<dbReference type="AlphaFoldDB" id="A0A1R2BBF0"/>
<proteinExistence type="predicted"/>
<keyword evidence="2" id="KW-1185">Reference proteome</keyword>
<name>A0A1R2BBF0_9CILI</name>
<sequence>MSSKTTHRTFKELTKLMLEAIKLKSSGQPSRIMYKVEAMLQIADVIFGSAKAWRILFYRYWIIPIGISGVFSRIDLRVWPEAKRTVRLIESVVRIRRR</sequence>
<gene>
    <name evidence="1" type="ORF">SteCoe_27077</name>
</gene>
<organism evidence="1 2">
    <name type="scientific">Stentor coeruleus</name>
    <dbReference type="NCBI Taxonomy" id="5963"/>
    <lineage>
        <taxon>Eukaryota</taxon>
        <taxon>Sar</taxon>
        <taxon>Alveolata</taxon>
        <taxon>Ciliophora</taxon>
        <taxon>Postciliodesmatophora</taxon>
        <taxon>Heterotrichea</taxon>
        <taxon>Heterotrichida</taxon>
        <taxon>Stentoridae</taxon>
        <taxon>Stentor</taxon>
    </lineage>
</organism>
<accession>A0A1R2BBF0</accession>
<evidence type="ECO:0000313" key="1">
    <source>
        <dbReference type="EMBL" id="OMJ74092.1"/>
    </source>
</evidence>
<protein>
    <submittedName>
        <fullName evidence="1">Uncharacterized protein</fullName>
    </submittedName>
</protein>
<dbReference type="Proteomes" id="UP000187209">
    <property type="component" value="Unassembled WGS sequence"/>
</dbReference>
<dbReference type="EMBL" id="MPUH01000775">
    <property type="protein sequence ID" value="OMJ74092.1"/>
    <property type="molecule type" value="Genomic_DNA"/>
</dbReference>
<reference evidence="1 2" key="1">
    <citation type="submission" date="2016-11" db="EMBL/GenBank/DDBJ databases">
        <title>The macronuclear genome of Stentor coeruleus: a giant cell with tiny introns.</title>
        <authorList>
            <person name="Slabodnick M."/>
            <person name="Ruby J.G."/>
            <person name="Reiff S.B."/>
            <person name="Swart E.C."/>
            <person name="Gosai S."/>
            <person name="Prabakaran S."/>
            <person name="Witkowska E."/>
            <person name="Larue G.E."/>
            <person name="Fisher S."/>
            <person name="Freeman R.M."/>
            <person name="Gunawardena J."/>
            <person name="Chu W."/>
            <person name="Stover N.A."/>
            <person name="Gregory B.D."/>
            <person name="Nowacki M."/>
            <person name="Derisi J."/>
            <person name="Roy S.W."/>
            <person name="Marshall W.F."/>
            <person name="Sood P."/>
        </authorList>
    </citation>
    <scope>NUCLEOTIDE SEQUENCE [LARGE SCALE GENOMIC DNA]</scope>
    <source>
        <strain evidence="1">WM001</strain>
    </source>
</reference>